<dbReference type="Proteomes" id="UP000001058">
    <property type="component" value="Unassembled WGS sequence"/>
</dbReference>
<dbReference type="SUPFAM" id="SSF75217">
    <property type="entry name" value="alpha/beta knot"/>
    <property type="match status" value="1"/>
</dbReference>
<dbReference type="GO" id="GO:0008173">
    <property type="term" value="F:RNA methyltransferase activity"/>
    <property type="evidence" value="ECO:0007669"/>
    <property type="project" value="InterPro"/>
</dbReference>
<dbReference type="FunCoup" id="D8U3D5">
    <property type="interactions" value="63"/>
</dbReference>
<dbReference type="CDD" id="cd18096">
    <property type="entry name" value="SpoU-like"/>
    <property type="match status" value="1"/>
</dbReference>
<dbReference type="RefSeq" id="XP_002953134.1">
    <property type="nucleotide sequence ID" value="XM_002953088.1"/>
</dbReference>
<name>D8U3D5_VOLCA</name>
<feature type="domain" description="tRNA/rRNA methyltransferase SpoU type" evidence="3">
    <location>
        <begin position="25"/>
        <end position="164"/>
    </location>
</feature>
<proteinExistence type="predicted"/>
<evidence type="ECO:0000313" key="5">
    <source>
        <dbReference type="Proteomes" id="UP000001058"/>
    </source>
</evidence>
<keyword evidence="2" id="KW-0808">Transferase</keyword>
<dbReference type="InterPro" id="IPR051259">
    <property type="entry name" value="rRNA_Methyltransferase"/>
</dbReference>
<dbReference type="eggNOG" id="KOG0838">
    <property type="taxonomic scope" value="Eukaryota"/>
</dbReference>
<evidence type="ECO:0000256" key="2">
    <source>
        <dbReference type="ARBA" id="ARBA00022679"/>
    </source>
</evidence>
<dbReference type="GO" id="GO:0003723">
    <property type="term" value="F:RNA binding"/>
    <property type="evidence" value="ECO:0007669"/>
    <property type="project" value="InterPro"/>
</dbReference>
<dbReference type="AlphaFoldDB" id="D8U3D5"/>
<dbReference type="GeneID" id="9622216"/>
<accession>D8U3D5</accession>
<protein>
    <recommendedName>
        <fullName evidence="3">tRNA/rRNA methyltransferase SpoU type domain-containing protein</fullName>
    </recommendedName>
</protein>
<keyword evidence="5" id="KW-1185">Reference proteome</keyword>
<dbReference type="Pfam" id="PF00588">
    <property type="entry name" value="SpoU_methylase"/>
    <property type="match status" value="1"/>
</dbReference>
<dbReference type="InterPro" id="IPR029028">
    <property type="entry name" value="Alpha/beta_knot_MTases"/>
</dbReference>
<dbReference type="Gene3D" id="3.40.1280.10">
    <property type="match status" value="1"/>
</dbReference>
<evidence type="ECO:0000313" key="4">
    <source>
        <dbReference type="EMBL" id="EFJ45733.1"/>
    </source>
</evidence>
<dbReference type="OrthoDB" id="270651at2759"/>
<dbReference type="GO" id="GO:0006396">
    <property type="term" value="P:RNA processing"/>
    <property type="evidence" value="ECO:0007669"/>
    <property type="project" value="InterPro"/>
</dbReference>
<feature type="non-terminal residue" evidence="4">
    <location>
        <position position="182"/>
    </location>
</feature>
<dbReference type="EMBL" id="GL378355">
    <property type="protein sequence ID" value="EFJ45733.1"/>
    <property type="molecule type" value="Genomic_DNA"/>
</dbReference>
<sequence>MSAAEELPAAEPCSSASGTAGPPCFIITHSVSKRHNIGTIVRSATAFGVKEVCLVGSRQFNTFGSHGSDAHVAFKHFDTLQQCVQHLKDVEGCRVLGIEICEGALPVHEHPFTGSSPTAFLLGNEGQGLSERQMALCDGFVYIPQHGPGTASLNVAVAASIVLHHFAVWGAYPERERHGFKF</sequence>
<dbReference type="PANTHER" id="PTHR43191:SF7">
    <property type="entry name" value="OBP33PEP LIKE PROTEIN"/>
    <property type="match status" value="1"/>
</dbReference>
<dbReference type="PANTHER" id="PTHR43191">
    <property type="entry name" value="RRNA METHYLTRANSFERASE 3"/>
    <property type="match status" value="1"/>
</dbReference>
<evidence type="ECO:0000256" key="1">
    <source>
        <dbReference type="ARBA" id="ARBA00022603"/>
    </source>
</evidence>
<dbReference type="InterPro" id="IPR029026">
    <property type="entry name" value="tRNA_m1G_MTases_N"/>
</dbReference>
<dbReference type="STRING" id="3068.D8U3D5"/>
<evidence type="ECO:0000259" key="3">
    <source>
        <dbReference type="Pfam" id="PF00588"/>
    </source>
</evidence>
<dbReference type="GO" id="GO:0032259">
    <property type="term" value="P:methylation"/>
    <property type="evidence" value="ECO:0007669"/>
    <property type="project" value="UniProtKB-KW"/>
</dbReference>
<reference evidence="4 5" key="1">
    <citation type="journal article" date="2010" name="Science">
        <title>Genomic analysis of organismal complexity in the multicellular green alga Volvox carteri.</title>
        <authorList>
            <person name="Prochnik S.E."/>
            <person name="Umen J."/>
            <person name="Nedelcu A.M."/>
            <person name="Hallmann A."/>
            <person name="Miller S.M."/>
            <person name="Nishii I."/>
            <person name="Ferris P."/>
            <person name="Kuo A."/>
            <person name="Mitros T."/>
            <person name="Fritz-Laylin L.K."/>
            <person name="Hellsten U."/>
            <person name="Chapman J."/>
            <person name="Simakov O."/>
            <person name="Rensing S.A."/>
            <person name="Terry A."/>
            <person name="Pangilinan J."/>
            <person name="Kapitonov V."/>
            <person name="Jurka J."/>
            <person name="Salamov A."/>
            <person name="Shapiro H."/>
            <person name="Schmutz J."/>
            <person name="Grimwood J."/>
            <person name="Lindquist E."/>
            <person name="Lucas S."/>
            <person name="Grigoriev I.V."/>
            <person name="Schmitt R."/>
            <person name="Kirk D."/>
            <person name="Rokhsar D.S."/>
        </authorList>
    </citation>
    <scope>NUCLEOTIDE SEQUENCE [LARGE SCALE GENOMIC DNA]</scope>
    <source>
        <strain evidence="5">f. Nagariensis / Eve</strain>
    </source>
</reference>
<dbReference type="KEGG" id="vcn:VOLCADRAFT_63297"/>
<dbReference type="InterPro" id="IPR001537">
    <property type="entry name" value="SpoU_MeTrfase"/>
</dbReference>
<gene>
    <name evidence="4" type="ORF">VOLCADRAFT_63297</name>
</gene>
<keyword evidence="1" id="KW-0489">Methyltransferase</keyword>
<organism evidence="5">
    <name type="scientific">Volvox carteri f. nagariensis</name>
    <dbReference type="NCBI Taxonomy" id="3068"/>
    <lineage>
        <taxon>Eukaryota</taxon>
        <taxon>Viridiplantae</taxon>
        <taxon>Chlorophyta</taxon>
        <taxon>core chlorophytes</taxon>
        <taxon>Chlorophyceae</taxon>
        <taxon>CS clade</taxon>
        <taxon>Chlamydomonadales</taxon>
        <taxon>Volvocaceae</taxon>
        <taxon>Volvox</taxon>
    </lineage>
</organism>
<dbReference type="InParanoid" id="D8U3D5"/>